<evidence type="ECO:0000256" key="8">
    <source>
        <dbReference type="RuleBase" id="RU363075"/>
    </source>
</evidence>
<evidence type="ECO:0000256" key="1">
    <source>
        <dbReference type="ARBA" id="ARBA00004477"/>
    </source>
</evidence>
<dbReference type="PANTHER" id="PTHR22760:SF4">
    <property type="entry name" value="GPI MANNOSYLTRANSFERASE 3"/>
    <property type="match status" value="1"/>
</dbReference>
<dbReference type="EC" id="2.4.1.-" evidence="8"/>
<keyword evidence="7" id="KW-0472">Membrane</keyword>
<reference evidence="10 11" key="1">
    <citation type="submission" date="2021-03" db="EMBL/GenBank/DDBJ databases">
        <authorList>
            <person name="King G.J."/>
            <person name="Bancroft I."/>
            <person name="Baten A."/>
            <person name="Bloomfield J."/>
            <person name="Borpatragohain P."/>
            <person name="He Z."/>
            <person name="Irish N."/>
            <person name="Irwin J."/>
            <person name="Liu K."/>
            <person name="Mauleon R.P."/>
            <person name="Moore J."/>
            <person name="Morris R."/>
            <person name="Ostergaard L."/>
            <person name="Wang B."/>
            <person name="Wells R."/>
        </authorList>
    </citation>
    <scope>NUCLEOTIDE SEQUENCE [LARGE SCALE GENOMIC DNA]</scope>
    <source>
        <strain evidence="10">R-o-18</strain>
        <tissue evidence="10">Leaf</tissue>
    </source>
</reference>
<keyword evidence="6" id="KW-1133">Transmembrane helix</keyword>
<evidence type="ECO:0000256" key="5">
    <source>
        <dbReference type="ARBA" id="ARBA00022824"/>
    </source>
</evidence>
<accession>A0ABQ7MX01</accession>
<gene>
    <name evidence="10" type="primary">A03g500960.1_BraROA</name>
    <name evidence="10" type="ORF">IGI04_009337</name>
</gene>
<dbReference type="PANTHER" id="PTHR22760">
    <property type="entry name" value="GLYCOSYLTRANSFERASE"/>
    <property type="match status" value="1"/>
</dbReference>
<evidence type="ECO:0000256" key="9">
    <source>
        <dbReference type="SAM" id="MobiDB-lite"/>
    </source>
</evidence>
<name>A0ABQ7MX01_BRACM</name>
<evidence type="ECO:0000256" key="7">
    <source>
        <dbReference type="ARBA" id="ARBA00023136"/>
    </source>
</evidence>
<keyword evidence="3" id="KW-0808">Transferase</keyword>
<protein>
    <recommendedName>
        <fullName evidence="8">Mannosyltransferase</fullName>
        <ecNumber evidence="8">2.4.1.-</ecNumber>
    </recommendedName>
</protein>
<evidence type="ECO:0000256" key="2">
    <source>
        <dbReference type="ARBA" id="ARBA00022676"/>
    </source>
</evidence>
<comment type="subcellular location">
    <subcellularLocation>
        <location evidence="1 8">Endoplasmic reticulum membrane</location>
        <topology evidence="1 8">Multi-pass membrane protein</topology>
    </subcellularLocation>
</comment>
<keyword evidence="2 8" id="KW-0328">Glycosyltransferase</keyword>
<evidence type="ECO:0000313" key="10">
    <source>
        <dbReference type="EMBL" id="KAG5403218.1"/>
    </source>
</evidence>
<feature type="compositionally biased region" description="Low complexity" evidence="9">
    <location>
        <begin position="23"/>
        <end position="35"/>
    </location>
</feature>
<evidence type="ECO:0000313" key="11">
    <source>
        <dbReference type="Proteomes" id="UP000823674"/>
    </source>
</evidence>
<sequence length="226" mass="25883">MEGRKRKNAYGGASVNAGDDRTPSSVSSTSDRTVRSNVMSKAPRLMQSAFSTLGDLYLYKLSDALYGEVVRIASLTFWELFYQMANWFMFFCMNRTFSNCLETVLTIMGLYYYRSFQGLSSQSEVRFGHSGPSTCRQIHLPRGDPDRLGESNSSSGLLNYYFQLYFCLECCRFQQRGTEDAMNYLSEEAYKGRVKSILFLMPCHSTPYYSTLHSNIPMQFLDCTPR</sequence>
<organism evidence="10 11">
    <name type="scientific">Brassica rapa subsp. trilocularis</name>
    <dbReference type="NCBI Taxonomy" id="1813537"/>
    <lineage>
        <taxon>Eukaryota</taxon>
        <taxon>Viridiplantae</taxon>
        <taxon>Streptophyta</taxon>
        <taxon>Embryophyta</taxon>
        <taxon>Tracheophyta</taxon>
        <taxon>Spermatophyta</taxon>
        <taxon>Magnoliopsida</taxon>
        <taxon>eudicotyledons</taxon>
        <taxon>Gunneridae</taxon>
        <taxon>Pentapetalae</taxon>
        <taxon>rosids</taxon>
        <taxon>malvids</taxon>
        <taxon>Brassicales</taxon>
        <taxon>Brassicaceae</taxon>
        <taxon>Brassiceae</taxon>
        <taxon>Brassica</taxon>
    </lineage>
</organism>
<dbReference type="Proteomes" id="UP000823674">
    <property type="component" value="Chromosome A03"/>
</dbReference>
<evidence type="ECO:0000256" key="4">
    <source>
        <dbReference type="ARBA" id="ARBA00022692"/>
    </source>
</evidence>
<keyword evidence="11" id="KW-1185">Reference proteome</keyword>
<dbReference type="EMBL" id="JADBGQ010000003">
    <property type="protein sequence ID" value="KAG5403218.1"/>
    <property type="molecule type" value="Genomic_DNA"/>
</dbReference>
<evidence type="ECO:0000256" key="6">
    <source>
        <dbReference type="ARBA" id="ARBA00022989"/>
    </source>
</evidence>
<feature type="region of interest" description="Disordered" evidence="9">
    <location>
        <begin position="1"/>
        <end position="35"/>
    </location>
</feature>
<dbReference type="Pfam" id="PF03901">
    <property type="entry name" value="Glyco_transf_22"/>
    <property type="match status" value="1"/>
</dbReference>
<evidence type="ECO:0000256" key="3">
    <source>
        <dbReference type="ARBA" id="ARBA00022679"/>
    </source>
</evidence>
<keyword evidence="4" id="KW-0812">Transmembrane</keyword>
<proteinExistence type="inferred from homology"/>
<dbReference type="InterPro" id="IPR005599">
    <property type="entry name" value="GPI_mannosylTrfase"/>
</dbReference>
<comment type="caution">
    <text evidence="10">The sequence shown here is derived from an EMBL/GenBank/DDBJ whole genome shotgun (WGS) entry which is preliminary data.</text>
</comment>
<comment type="similarity">
    <text evidence="8">Belongs to the glycosyltransferase 22 family.</text>
</comment>
<keyword evidence="5 8" id="KW-0256">Endoplasmic reticulum</keyword>